<name>A0ABV3R6S6_9SPHN</name>
<keyword evidence="3" id="KW-1185">Reference proteome</keyword>
<evidence type="ECO:0000313" key="2">
    <source>
        <dbReference type="EMBL" id="MEW9853615.1"/>
    </source>
</evidence>
<organism evidence="2 3">
    <name type="scientific">Novosphingobium rhizovicinum</name>
    <dbReference type="NCBI Taxonomy" id="3228928"/>
    <lineage>
        <taxon>Bacteria</taxon>
        <taxon>Pseudomonadati</taxon>
        <taxon>Pseudomonadota</taxon>
        <taxon>Alphaproteobacteria</taxon>
        <taxon>Sphingomonadales</taxon>
        <taxon>Sphingomonadaceae</taxon>
        <taxon>Novosphingobium</taxon>
    </lineage>
</organism>
<feature type="transmembrane region" description="Helical" evidence="1">
    <location>
        <begin position="61"/>
        <end position="83"/>
    </location>
</feature>
<proteinExistence type="predicted"/>
<sequence length="101" mass="10859">MAIAYGSVNPILTRRALAERMEQARLFFLLCKVAVVIGVLAMIGAVVAGEAQANHSIEIRTIFGLGALFSYVGALALSFAPGVREKHEQLKALEEDDASDR</sequence>
<keyword evidence="1" id="KW-1133">Transmembrane helix</keyword>
<comment type="caution">
    <text evidence="2">The sequence shown here is derived from an EMBL/GenBank/DDBJ whole genome shotgun (WGS) entry which is preliminary data.</text>
</comment>
<reference evidence="2 3" key="1">
    <citation type="submission" date="2024-06" db="EMBL/GenBank/DDBJ databases">
        <title>Novosphingobium rhizovicinus M1R2S20.</title>
        <authorList>
            <person name="Sun J.-Q."/>
        </authorList>
    </citation>
    <scope>NUCLEOTIDE SEQUENCE [LARGE SCALE GENOMIC DNA]</scope>
    <source>
        <strain evidence="2 3">M1R2S20</strain>
    </source>
</reference>
<evidence type="ECO:0000313" key="3">
    <source>
        <dbReference type="Proteomes" id="UP001556118"/>
    </source>
</evidence>
<protein>
    <submittedName>
        <fullName evidence="2">Uncharacterized protein</fullName>
    </submittedName>
</protein>
<dbReference type="RefSeq" id="WP_367767713.1">
    <property type="nucleotide sequence ID" value="NZ_JBFNXR010000008.1"/>
</dbReference>
<evidence type="ECO:0000256" key="1">
    <source>
        <dbReference type="SAM" id="Phobius"/>
    </source>
</evidence>
<gene>
    <name evidence="2" type="ORF">ABUH87_00195</name>
</gene>
<keyword evidence="1" id="KW-0812">Transmembrane</keyword>
<dbReference type="EMBL" id="JBFNXR010000008">
    <property type="protein sequence ID" value="MEW9853615.1"/>
    <property type="molecule type" value="Genomic_DNA"/>
</dbReference>
<keyword evidence="1" id="KW-0472">Membrane</keyword>
<dbReference type="Proteomes" id="UP001556118">
    <property type="component" value="Unassembled WGS sequence"/>
</dbReference>
<accession>A0ABV3R6S6</accession>
<feature type="transmembrane region" description="Helical" evidence="1">
    <location>
        <begin position="26"/>
        <end position="49"/>
    </location>
</feature>